<keyword evidence="2" id="KW-1185">Reference proteome</keyword>
<name>A0ACC2NJ25_9HYME</name>
<sequence length="701" mass="81698">MIPKIPSPKFVIRFLRMRNKIPQVRKKEEHYGCTKANKRKSFGCPGRLKIRNGVRVVRGKHNHPRSSDGKYEFYRALQDAVEAERTAPKAIYDRISKMERFKDTAVIFPFCKVKINMLRWRRSAKKKTTAIIKTINDYVKYFESPEGEAHLTYDSEKGQKRQLSHKVIEVKNDKGEVIKRHLALFDKKSLEEHQDCKVIQGDATFLTCPNIRGVIQLETFMAKNYNRAWPCIWVLMQGKTAEDYESVLNSIKEEIWPALEPEEFICDFELAFENAVKKVYSDAEVTGCWFHFCQALLRNAISKGAATSQNFKKHPERHLIVRKIMALALLPEEHIAPTFDLIVKDAKKKHGKIFDDFFDYFRDYWLESRGTKRFCVYRKMNRTNNEEESYHHVLKIIFNNRKPRGWQFLDEIMEFQSSLNRDLRTDKETMGTSKSEKKKSTMLKEQGLMDCWNSLEQDPRGFTPLMFVTKAANAFENKYIQLKEIHDDIYDEGPEEEGIELHDLLNTDSDEETGYHYQADTRDNLTSEDQNRKSTVVSNQIDDVQELGHLHTDAEISEQISRFFSDNDDEWEPSENDKDLVPWRCDDPNDLGEVDVMNKAKESVEVYIRPATQSSLCDPPATDEGMIDDELTEACTPENDVATKTTADKVRGLNSRKKKQKRLYQKEEEPKNADVESNSDGAPSNKRQRYLPKKYSDYICN</sequence>
<reference evidence="1" key="1">
    <citation type="submission" date="2023-04" db="EMBL/GenBank/DDBJ databases">
        <title>A chromosome-level genome assembly of the parasitoid wasp Eretmocerus hayati.</title>
        <authorList>
            <person name="Zhong Y."/>
            <person name="Liu S."/>
            <person name="Liu Y."/>
        </authorList>
    </citation>
    <scope>NUCLEOTIDE SEQUENCE</scope>
    <source>
        <strain evidence="1">ZJU_SS_LIU_2023</strain>
    </source>
</reference>
<comment type="caution">
    <text evidence="1">The sequence shown here is derived from an EMBL/GenBank/DDBJ whole genome shotgun (WGS) entry which is preliminary data.</text>
</comment>
<dbReference type="Proteomes" id="UP001239111">
    <property type="component" value="Chromosome 3"/>
</dbReference>
<evidence type="ECO:0000313" key="2">
    <source>
        <dbReference type="Proteomes" id="UP001239111"/>
    </source>
</evidence>
<gene>
    <name evidence="1" type="ORF">QAD02_002180</name>
</gene>
<protein>
    <submittedName>
        <fullName evidence="1">Uncharacterized protein</fullName>
    </submittedName>
</protein>
<dbReference type="EMBL" id="CM056743">
    <property type="protein sequence ID" value="KAJ8670921.1"/>
    <property type="molecule type" value="Genomic_DNA"/>
</dbReference>
<accession>A0ACC2NJ25</accession>
<evidence type="ECO:0000313" key="1">
    <source>
        <dbReference type="EMBL" id="KAJ8670921.1"/>
    </source>
</evidence>
<organism evidence="1 2">
    <name type="scientific">Eretmocerus hayati</name>
    <dbReference type="NCBI Taxonomy" id="131215"/>
    <lineage>
        <taxon>Eukaryota</taxon>
        <taxon>Metazoa</taxon>
        <taxon>Ecdysozoa</taxon>
        <taxon>Arthropoda</taxon>
        <taxon>Hexapoda</taxon>
        <taxon>Insecta</taxon>
        <taxon>Pterygota</taxon>
        <taxon>Neoptera</taxon>
        <taxon>Endopterygota</taxon>
        <taxon>Hymenoptera</taxon>
        <taxon>Apocrita</taxon>
        <taxon>Proctotrupomorpha</taxon>
        <taxon>Chalcidoidea</taxon>
        <taxon>Aphelinidae</taxon>
        <taxon>Aphelininae</taxon>
        <taxon>Eretmocerus</taxon>
    </lineage>
</organism>
<proteinExistence type="predicted"/>